<keyword evidence="1" id="KW-1133">Transmembrane helix</keyword>
<sequence length="167" mass="18800">MADRPYQGKFPQLLLGGGFLLAAVGLILLGTTTRSMHCAHHQQRMQCQYQDHWVYGSLATQPVAFELGQAKIQRQLKSRQESNSRWRKYFVYEAHLTTDRGDILYVAANRDKGYVEARVNVLQLWMKQPEAASLQIQPDTTLNPTASTFWAIASGGIGLFIFIAARA</sequence>
<evidence type="ECO:0000313" key="3">
    <source>
        <dbReference type="Proteomes" id="UP000625316"/>
    </source>
</evidence>
<feature type="transmembrane region" description="Helical" evidence="1">
    <location>
        <begin position="12"/>
        <end position="30"/>
    </location>
</feature>
<evidence type="ECO:0000313" key="2">
    <source>
        <dbReference type="EMBL" id="MBE9032857.1"/>
    </source>
</evidence>
<gene>
    <name evidence="2" type="ORF">IQ266_24275</name>
</gene>
<keyword evidence="3" id="KW-1185">Reference proteome</keyword>
<dbReference type="EMBL" id="JADEXQ010000129">
    <property type="protein sequence ID" value="MBE9032857.1"/>
    <property type="molecule type" value="Genomic_DNA"/>
</dbReference>
<feature type="transmembrane region" description="Helical" evidence="1">
    <location>
        <begin position="147"/>
        <end position="165"/>
    </location>
</feature>
<comment type="caution">
    <text evidence="2">The sequence shown here is derived from an EMBL/GenBank/DDBJ whole genome shotgun (WGS) entry which is preliminary data.</text>
</comment>
<keyword evidence="1" id="KW-0812">Transmembrane</keyword>
<keyword evidence="1" id="KW-0472">Membrane</keyword>
<dbReference type="Proteomes" id="UP000625316">
    <property type="component" value="Unassembled WGS sequence"/>
</dbReference>
<dbReference type="AlphaFoldDB" id="A0A928VUN8"/>
<organism evidence="2 3">
    <name type="scientific">Romeriopsis navalis LEGE 11480</name>
    <dbReference type="NCBI Taxonomy" id="2777977"/>
    <lineage>
        <taxon>Bacteria</taxon>
        <taxon>Bacillati</taxon>
        <taxon>Cyanobacteriota</taxon>
        <taxon>Cyanophyceae</taxon>
        <taxon>Leptolyngbyales</taxon>
        <taxon>Leptolyngbyaceae</taxon>
        <taxon>Romeriopsis</taxon>
        <taxon>Romeriopsis navalis</taxon>
    </lineage>
</organism>
<evidence type="ECO:0000256" key="1">
    <source>
        <dbReference type="SAM" id="Phobius"/>
    </source>
</evidence>
<proteinExistence type="predicted"/>
<accession>A0A928VUN8</accession>
<dbReference type="RefSeq" id="WP_264327675.1">
    <property type="nucleotide sequence ID" value="NZ_JADEXQ010000129.1"/>
</dbReference>
<name>A0A928VUN8_9CYAN</name>
<reference evidence="2" key="1">
    <citation type="submission" date="2020-10" db="EMBL/GenBank/DDBJ databases">
        <authorList>
            <person name="Castelo-Branco R."/>
            <person name="Eusebio N."/>
            <person name="Adriana R."/>
            <person name="Vieira A."/>
            <person name="Brugerolle De Fraissinette N."/>
            <person name="Rezende De Castro R."/>
            <person name="Schneider M.P."/>
            <person name="Vasconcelos V."/>
            <person name="Leao P.N."/>
        </authorList>
    </citation>
    <scope>NUCLEOTIDE SEQUENCE</scope>
    <source>
        <strain evidence="2">LEGE 11480</strain>
    </source>
</reference>
<protein>
    <submittedName>
        <fullName evidence="2">Uncharacterized protein</fullName>
    </submittedName>
</protein>